<gene>
    <name evidence="7" type="ORF">GCM10007276_17920</name>
</gene>
<dbReference type="SUPFAM" id="SSF53335">
    <property type="entry name" value="S-adenosyl-L-methionine-dependent methyltransferases"/>
    <property type="match status" value="1"/>
</dbReference>
<evidence type="ECO:0000256" key="5">
    <source>
        <dbReference type="ARBA" id="ARBA00022691"/>
    </source>
</evidence>
<dbReference type="GO" id="GO:0006364">
    <property type="term" value="P:rRNA processing"/>
    <property type="evidence" value="ECO:0007669"/>
    <property type="project" value="UniProtKB-KW"/>
</dbReference>
<dbReference type="Gene3D" id="3.40.50.150">
    <property type="entry name" value="Vaccinia Virus protein VP39"/>
    <property type="match status" value="1"/>
</dbReference>
<dbReference type="PANTHER" id="PTHR47816:SF4">
    <property type="entry name" value="RIBOSOMAL RNA SMALL SUBUNIT METHYLTRANSFERASE C"/>
    <property type="match status" value="1"/>
</dbReference>
<dbReference type="Proteomes" id="UP000602745">
    <property type="component" value="Unassembled WGS sequence"/>
</dbReference>
<sequence>MMTNVRHGLYGLPPRDLADYPDEAVQFSPLIPGADDLEKHENMLQSLTMLAPPGTVERRAALALGLRALSPGASLTTLALKDKGGSRIAKDLKGLGCVVQEKSKRHYRICTAGKPDVSPDLDAAIAEGAPRFVEDIGLWSQPGIFSWDRLDPGSVQLVERLPPLSGRGADFGCGTGYLAHGVLASPAVSNLQLIDIDRRAIEAARRNVDDPRVSLQWADVRKVTLPTLDFIVMNPPFHDGGIEDKALGKAFIEKAASILRRGGRLWLVANKHLPYEALLAQLFARFELQSEAQGFKVYEAVK</sequence>
<dbReference type="GO" id="GO:0003676">
    <property type="term" value="F:nucleic acid binding"/>
    <property type="evidence" value="ECO:0007669"/>
    <property type="project" value="InterPro"/>
</dbReference>
<evidence type="ECO:0000313" key="8">
    <source>
        <dbReference type="Proteomes" id="UP000602745"/>
    </source>
</evidence>
<keyword evidence="2" id="KW-0698">rRNA processing</keyword>
<dbReference type="PROSITE" id="PS00092">
    <property type="entry name" value="N6_MTASE"/>
    <property type="match status" value="1"/>
</dbReference>
<evidence type="ECO:0000256" key="1">
    <source>
        <dbReference type="ARBA" id="ARBA00022490"/>
    </source>
</evidence>
<protein>
    <submittedName>
        <fullName evidence="7">Methyltransferase</fullName>
    </submittedName>
</protein>
<accession>A0A8J2YH60</accession>
<dbReference type="InterPro" id="IPR002052">
    <property type="entry name" value="DNA_methylase_N6_adenine_CS"/>
</dbReference>
<evidence type="ECO:0000256" key="3">
    <source>
        <dbReference type="ARBA" id="ARBA00022603"/>
    </source>
</evidence>
<dbReference type="EMBL" id="BMCP01000002">
    <property type="protein sequence ID" value="GGE40938.1"/>
    <property type="molecule type" value="Genomic_DNA"/>
</dbReference>
<keyword evidence="1" id="KW-0963">Cytoplasm</keyword>
<keyword evidence="8" id="KW-1185">Reference proteome</keyword>
<evidence type="ECO:0000256" key="2">
    <source>
        <dbReference type="ARBA" id="ARBA00022552"/>
    </source>
</evidence>
<dbReference type="GO" id="GO:0008757">
    <property type="term" value="F:S-adenosylmethionine-dependent methyltransferase activity"/>
    <property type="evidence" value="ECO:0007669"/>
    <property type="project" value="InterPro"/>
</dbReference>
<evidence type="ECO:0000313" key="7">
    <source>
        <dbReference type="EMBL" id="GGE40938.1"/>
    </source>
</evidence>
<keyword evidence="3 7" id="KW-0489">Methyltransferase</keyword>
<comment type="caution">
    <text evidence="7">The sequence shown here is derived from an EMBL/GenBank/DDBJ whole genome shotgun (WGS) entry which is preliminary data.</text>
</comment>
<dbReference type="GO" id="GO:0008170">
    <property type="term" value="F:N-methyltransferase activity"/>
    <property type="evidence" value="ECO:0007669"/>
    <property type="project" value="UniProtKB-ARBA"/>
</dbReference>
<name>A0A8J2YH60_9RHOB</name>
<dbReference type="PANTHER" id="PTHR47816">
    <property type="entry name" value="RIBOSOMAL RNA SMALL SUBUNIT METHYLTRANSFERASE C"/>
    <property type="match status" value="1"/>
</dbReference>
<reference evidence="7" key="1">
    <citation type="journal article" date="2014" name="Int. J. Syst. Evol. Microbiol.">
        <title>Complete genome sequence of Corynebacterium casei LMG S-19264T (=DSM 44701T), isolated from a smear-ripened cheese.</title>
        <authorList>
            <consortium name="US DOE Joint Genome Institute (JGI-PGF)"/>
            <person name="Walter F."/>
            <person name="Albersmeier A."/>
            <person name="Kalinowski J."/>
            <person name="Ruckert C."/>
        </authorList>
    </citation>
    <scope>NUCLEOTIDE SEQUENCE</scope>
    <source>
        <strain evidence="7">CCM 7684</strain>
    </source>
</reference>
<dbReference type="InterPro" id="IPR029063">
    <property type="entry name" value="SAM-dependent_MTases_sf"/>
</dbReference>
<evidence type="ECO:0000259" key="6">
    <source>
        <dbReference type="Pfam" id="PF05175"/>
    </source>
</evidence>
<proteinExistence type="predicted"/>
<dbReference type="Pfam" id="PF05175">
    <property type="entry name" value="MTS"/>
    <property type="match status" value="1"/>
</dbReference>
<dbReference type="InterPro" id="IPR046977">
    <property type="entry name" value="RsmC/RlmG"/>
</dbReference>
<dbReference type="RefSeq" id="WP_188409402.1">
    <property type="nucleotide sequence ID" value="NZ_BMCP01000002.1"/>
</dbReference>
<keyword evidence="4" id="KW-0808">Transferase</keyword>
<feature type="domain" description="Methyltransferase small" evidence="6">
    <location>
        <begin position="137"/>
        <end position="299"/>
    </location>
</feature>
<keyword evidence="5" id="KW-0949">S-adenosyl-L-methionine</keyword>
<dbReference type="InterPro" id="IPR007848">
    <property type="entry name" value="Small_mtfrase_dom"/>
</dbReference>
<reference evidence="7" key="2">
    <citation type="submission" date="2020-09" db="EMBL/GenBank/DDBJ databases">
        <authorList>
            <person name="Sun Q."/>
            <person name="Sedlacek I."/>
        </authorList>
    </citation>
    <scope>NUCLEOTIDE SEQUENCE</scope>
    <source>
        <strain evidence="7">CCM 7684</strain>
    </source>
</reference>
<dbReference type="AlphaFoldDB" id="A0A8J2YH60"/>
<dbReference type="GO" id="GO:0032259">
    <property type="term" value="P:methylation"/>
    <property type="evidence" value="ECO:0007669"/>
    <property type="project" value="UniProtKB-KW"/>
</dbReference>
<organism evidence="7 8">
    <name type="scientific">Agaricicola taiwanensis</name>
    <dbReference type="NCBI Taxonomy" id="591372"/>
    <lineage>
        <taxon>Bacteria</taxon>
        <taxon>Pseudomonadati</taxon>
        <taxon>Pseudomonadota</taxon>
        <taxon>Alphaproteobacteria</taxon>
        <taxon>Rhodobacterales</taxon>
        <taxon>Paracoccaceae</taxon>
        <taxon>Agaricicola</taxon>
    </lineage>
</organism>
<evidence type="ECO:0000256" key="4">
    <source>
        <dbReference type="ARBA" id="ARBA00022679"/>
    </source>
</evidence>
<dbReference type="CDD" id="cd02440">
    <property type="entry name" value="AdoMet_MTases"/>
    <property type="match status" value="1"/>
</dbReference>